<evidence type="ECO:0000256" key="1">
    <source>
        <dbReference type="SAM" id="MobiDB-lite"/>
    </source>
</evidence>
<feature type="compositionally biased region" description="Basic and acidic residues" evidence="1">
    <location>
        <begin position="1194"/>
        <end position="1206"/>
    </location>
</feature>
<name>A0ABQ4Q4L0_9BURK</name>
<dbReference type="EMBL" id="BPMK01000008">
    <property type="protein sequence ID" value="GIZ52044.1"/>
    <property type="molecule type" value="Genomic_DNA"/>
</dbReference>
<keyword evidence="4" id="KW-1185">Reference proteome</keyword>
<feature type="region of interest" description="Disordered" evidence="1">
    <location>
        <begin position="812"/>
        <end position="840"/>
    </location>
</feature>
<keyword evidence="2" id="KW-1133">Transmembrane helix</keyword>
<feature type="region of interest" description="Disordered" evidence="1">
    <location>
        <begin position="872"/>
        <end position="895"/>
    </location>
</feature>
<sequence length="1322" mass="139158">MVRRADSSEKTGFPGKLGRIRKFFTPALNVGGKLPMPRVHAARQAPEPAHEKQALTVSGLNGYKEAFWKEVDQHAKVPPDKRHMARGIVELATDLIEKMRFDKNSVSAQELELFAGQVTKYFDIDWQKSTGKAASKYPWVNIPSNLIGLAATYAAAASPPSRALALMSTYVALAFIPLFVAHTFVFQAQFRSMEKTAKVTSDSVKTMPLPEVAKALPRAVKALEAAISNLTRLQEAPQGESGEAMDKALAALQKAVTEVRNLVGEAVTIDAKYMVEKEATRYTTVVRRARAVGSIGAALTGIMLRDPMMGAHVLAAVVAGQIIGQVYASYPDTWRKQKAQAELSLRAFDPFKEAGLELPEPGKATDEQVQKFMYTLGRKMFGGQMEQRVGLVEKVLAEAMRKEQQTVGRMMNKDKPSNYIRLSTLRGKVGRDAAETAELAGLEAELAAVRQGDNAAVIGQLIARADAIAHDISLLRDRSADWDEISPESKKIVEAEFGALGNSLPNLKRVFATGFQNLGQPEMSVPLAINKVVQTLTLVFGGPSTPQLAGAMVRYFELPTYWAAGVVGTLGLAALYGAGFGPNANTWTVAMRSRLLSGMRDGTVHLQSGWRGLPGGAQMFFKELGGGIVAQVRVDQLRRSMGKHSREAGELLSGAGRLLADGATSTAGAGPAAEPEAVMHGALPSATDSGGTRYSDDEDRDDGGVPIEPEQAAFYLDAGEGAPYDSADYTDTPETAPPSDALADIRRGLEALATTASQQTVPSVGELVQELRTASPRPHSDGTDTAENDRWDWMQPSLEAPSGYAFAAAASTTERPRYAGERPGAEGRASPAPGAVAGESVAGPSAYGAAPHVEPPTISADEARFAYPDSRAASSVYEHDEEGADAGPSAPLAATGMMSPEEASALLVSMDDEEGRGTEGRASALPRPVAGGSDAGPSAYGAAPLAPTGPMSPEEAAALLAGMDDDERRGTPGRASPAPGPVAGGSDAGRSAYGAAPLDLSGLMSPEEAEALLTGMDDDEGGGTAGRASPAPGPVAGGSDAGPSAYGAAPLDLSGLMSPEEAAALLSGTPAGSVGEYDDEGGGPAGRVPSAPPSVAGGSDASVSSLHESDGDVGRGHAASDISALSRSTSRARREVRPVADPQGRHPQPPATPDQGRPPSIRSDESWEDYLERVLQLADAPQVGLQQPGTPPAKETRTAEKKRNWKDVAFGKWRRKDVNTAEGSQEQGREKGKTMRALLNRFRSKPAAAGGTEGAQSGKRKPNVLRKPPTSVDFLDQLRNRGRSSRDPAPAAPQSVMRGAVSPEPGERKQRDRFLSRLGIRR</sequence>
<accession>A0ABQ4Q4L0</accession>
<evidence type="ECO:0000313" key="3">
    <source>
        <dbReference type="EMBL" id="GIZ52044.1"/>
    </source>
</evidence>
<evidence type="ECO:0000313" key="4">
    <source>
        <dbReference type="Proteomes" id="UP000887222"/>
    </source>
</evidence>
<feature type="compositionally biased region" description="Basic and acidic residues" evidence="1">
    <location>
        <begin position="814"/>
        <end position="825"/>
    </location>
</feature>
<reference evidence="3 4" key="1">
    <citation type="journal article" date="2022" name="Int. J. Syst. Evol. Microbiol.">
        <title>Noviherbaspirillum aridicola sp. nov., isolated from an arid soil in Pakistan.</title>
        <authorList>
            <person name="Khan I.U."/>
            <person name="Saqib M."/>
            <person name="Amin A."/>
            <person name="Hussain F."/>
            <person name="Li L."/>
            <person name="Liu Y.H."/>
            <person name="Fang B.Z."/>
            <person name="Ahmed I."/>
            <person name="Li W.J."/>
        </authorList>
    </citation>
    <scope>NUCLEOTIDE SEQUENCE [LARGE SCALE GENOMIC DNA]</scope>
    <source>
        <strain evidence="3 4">NCCP-691</strain>
    </source>
</reference>
<feature type="transmembrane region" description="Helical" evidence="2">
    <location>
        <begin position="163"/>
        <end position="186"/>
    </location>
</feature>
<protein>
    <submittedName>
        <fullName evidence="3">Uncharacterized protein</fullName>
    </submittedName>
</protein>
<keyword evidence="2" id="KW-0812">Transmembrane</keyword>
<gene>
    <name evidence="3" type="ORF">NCCP691_20580</name>
</gene>
<feature type="region of interest" description="Disordered" evidence="1">
    <location>
        <begin position="682"/>
        <end position="707"/>
    </location>
</feature>
<keyword evidence="2" id="KW-0472">Membrane</keyword>
<evidence type="ECO:0000256" key="2">
    <source>
        <dbReference type="SAM" id="Phobius"/>
    </source>
</evidence>
<feature type="compositionally biased region" description="Low complexity" evidence="1">
    <location>
        <begin position="1094"/>
        <end position="1105"/>
    </location>
</feature>
<feature type="compositionally biased region" description="Basic and acidic residues" evidence="1">
    <location>
        <begin position="1305"/>
        <end position="1315"/>
    </location>
</feature>
<feature type="region of interest" description="Disordered" evidence="1">
    <location>
        <begin position="910"/>
        <end position="1322"/>
    </location>
</feature>
<dbReference type="Proteomes" id="UP000887222">
    <property type="component" value="Unassembled WGS sequence"/>
</dbReference>
<proteinExistence type="predicted"/>
<comment type="caution">
    <text evidence="3">The sequence shown here is derived from an EMBL/GenBank/DDBJ whole genome shotgun (WGS) entry which is preliminary data.</text>
</comment>
<organism evidence="3 4">
    <name type="scientific">Noviherbaspirillum aridicola</name>
    <dbReference type="NCBI Taxonomy" id="2849687"/>
    <lineage>
        <taxon>Bacteria</taxon>
        <taxon>Pseudomonadati</taxon>
        <taxon>Pseudomonadota</taxon>
        <taxon>Betaproteobacteria</taxon>
        <taxon>Burkholderiales</taxon>
        <taxon>Oxalobacteraceae</taxon>
        <taxon>Noviherbaspirillum</taxon>
    </lineage>
</organism>